<dbReference type="Pfam" id="PF00990">
    <property type="entry name" value="GGDEF"/>
    <property type="match status" value="1"/>
</dbReference>
<dbReference type="FunFam" id="3.30.70.270:FF:000001">
    <property type="entry name" value="Diguanylate cyclase domain protein"/>
    <property type="match status" value="1"/>
</dbReference>
<evidence type="ECO:0000313" key="7">
    <source>
        <dbReference type="EMBL" id="AJE16375.1"/>
    </source>
</evidence>
<evidence type="ECO:0000259" key="6">
    <source>
        <dbReference type="PROSITE" id="PS50887"/>
    </source>
</evidence>
<feature type="domain" description="Cyclic nucleotide-binding" evidence="5">
    <location>
        <begin position="18"/>
        <end position="110"/>
    </location>
</feature>
<protein>
    <recommendedName>
        <fullName evidence="3">diguanylate cyclase</fullName>
        <ecNumber evidence="3">2.7.7.65</ecNumber>
    </recommendedName>
</protein>
<dbReference type="AlphaFoldDB" id="A0A8D4C3T1"/>
<evidence type="ECO:0000313" key="10">
    <source>
        <dbReference type="Proteomes" id="UP000182276"/>
    </source>
</evidence>
<dbReference type="Proteomes" id="UP000182276">
    <property type="component" value="Unassembled WGS sequence"/>
</dbReference>
<dbReference type="EMBL" id="FNHO01000002">
    <property type="protein sequence ID" value="SDM16044.1"/>
    <property type="molecule type" value="Genomic_DNA"/>
</dbReference>
<comment type="cofactor">
    <cofactor evidence="1">
        <name>Mg(2+)</name>
        <dbReference type="ChEBI" id="CHEBI:18420"/>
    </cofactor>
</comment>
<dbReference type="NCBIfam" id="TIGR00254">
    <property type="entry name" value="GGDEF"/>
    <property type="match status" value="1"/>
</dbReference>
<dbReference type="PANTHER" id="PTHR45138">
    <property type="entry name" value="REGULATORY COMPONENTS OF SENSORY TRANSDUCTION SYSTEM"/>
    <property type="match status" value="1"/>
</dbReference>
<keyword evidence="10" id="KW-1185">Reference proteome</keyword>
<reference evidence="8 10" key="2">
    <citation type="submission" date="2016-10" db="EMBL/GenBank/DDBJ databases">
        <authorList>
            <person name="Varghese N."/>
            <person name="Submissions S."/>
        </authorList>
    </citation>
    <scope>NUCLEOTIDE SEQUENCE [LARGE SCALE GENOMIC DNA]</scope>
    <source>
        <strain evidence="8 10">DSM 6083</strain>
    </source>
</reference>
<dbReference type="RefSeq" id="WP_043221596.1">
    <property type="nucleotide sequence ID" value="NZ_CP007511.1"/>
</dbReference>
<dbReference type="SUPFAM" id="SSF55073">
    <property type="entry name" value="Nucleotide cyclase"/>
    <property type="match status" value="1"/>
</dbReference>
<dbReference type="InterPro" id="IPR000160">
    <property type="entry name" value="GGDEF_dom"/>
</dbReference>
<name>A0A8D4C3T1_9GAMM</name>
<dbReference type="EC" id="2.7.7.65" evidence="3"/>
<dbReference type="GO" id="GO:0043709">
    <property type="term" value="P:cell adhesion involved in single-species biofilm formation"/>
    <property type="evidence" value="ECO:0007669"/>
    <property type="project" value="TreeGrafter"/>
</dbReference>
<dbReference type="InterPro" id="IPR043128">
    <property type="entry name" value="Rev_trsase/Diguanyl_cyclase"/>
</dbReference>
<reference evidence="7 9" key="3">
    <citation type="journal article" name="Genome Announc.">
        <title>Complete Genome Sequence of Pseudomonas balearica DSM 6083T.</title>
        <authorList>
            <person name="Bennasar-Figueras A."/>
            <person name="Salva-Serra F."/>
            <person name="Jaen-Luchoro D."/>
            <person name="Segui C."/>
            <person name="Aliaga F."/>
            <person name="Busquets A."/>
            <person name="Gomila M."/>
            <person name="Moore E.R."/>
            <person name="Lalucat J."/>
        </authorList>
    </citation>
    <scope>NUCLEOTIDE SEQUENCE [LARGE SCALE GENOMIC DNA]</scope>
    <source>
        <strain evidence="9">DSM 6083</strain>
        <strain evidence="7">DSM6083</strain>
    </source>
</reference>
<accession>A0A8D4C3T1</accession>
<evidence type="ECO:0000256" key="1">
    <source>
        <dbReference type="ARBA" id="ARBA00001946"/>
    </source>
</evidence>
<dbReference type="PROSITE" id="PS50042">
    <property type="entry name" value="CNMP_BINDING_3"/>
    <property type="match status" value="1"/>
</dbReference>
<dbReference type="Pfam" id="PF00027">
    <property type="entry name" value="cNMP_binding"/>
    <property type="match status" value="1"/>
</dbReference>
<evidence type="ECO:0000256" key="4">
    <source>
        <dbReference type="ARBA" id="ARBA00034247"/>
    </source>
</evidence>
<dbReference type="SUPFAM" id="SSF51206">
    <property type="entry name" value="cAMP-binding domain-like"/>
    <property type="match status" value="1"/>
</dbReference>
<dbReference type="Proteomes" id="UP000031271">
    <property type="component" value="Chromosome"/>
</dbReference>
<dbReference type="PROSITE" id="PS50887">
    <property type="entry name" value="GGDEF"/>
    <property type="match status" value="1"/>
</dbReference>
<comment type="subcellular location">
    <subcellularLocation>
        <location evidence="2">Cell inner membrane</location>
    </subcellularLocation>
</comment>
<dbReference type="InterPro" id="IPR000595">
    <property type="entry name" value="cNMP-bd_dom"/>
</dbReference>
<gene>
    <name evidence="7" type="ORF">CL52_15525</name>
    <name evidence="8" type="ORF">SAMN05660875_102594</name>
</gene>
<dbReference type="Gene3D" id="2.60.120.10">
    <property type="entry name" value="Jelly Rolls"/>
    <property type="match status" value="1"/>
</dbReference>
<dbReference type="GO" id="GO:0005886">
    <property type="term" value="C:plasma membrane"/>
    <property type="evidence" value="ECO:0007669"/>
    <property type="project" value="UniProtKB-SubCell"/>
</dbReference>
<dbReference type="GeneID" id="77261304"/>
<evidence type="ECO:0000313" key="8">
    <source>
        <dbReference type="EMBL" id="SDM16044.1"/>
    </source>
</evidence>
<dbReference type="PANTHER" id="PTHR45138:SF9">
    <property type="entry name" value="DIGUANYLATE CYCLASE DGCM-RELATED"/>
    <property type="match status" value="1"/>
</dbReference>
<sequence length="311" mass="34554">MKIVDQPVDPASLERLRLLHGAGADDVRKLLAQCQLCTVEADETLLSPRKANHHLYMVLEGSLTVYVDSLDSQPLRVIDTNDCAGEVSFVDHLPPTVYVVANQPCTLLRLHSRHIGVLGESPHLMHNLALLLCERVRLSDRLIVDSEHNANVDMLTGVFNRRWLEHAFERDSTRCAMAGSPLCMLMLDVDRFKQYNDSHGHLAGDLVLSLVARTLAAQLRPKDCLVRYGGEEFTILLPELAAEDARAIGERLRQAIEQVRSIPSPIGRLPGVTVSIGLAVWQPADRLADLIERADRELYQAKQGGRNQLCG</sequence>
<dbReference type="InterPro" id="IPR029787">
    <property type="entry name" value="Nucleotide_cyclase"/>
</dbReference>
<dbReference type="InterPro" id="IPR018490">
    <property type="entry name" value="cNMP-bd_dom_sf"/>
</dbReference>
<dbReference type="GO" id="GO:1902201">
    <property type="term" value="P:negative regulation of bacterial-type flagellum-dependent cell motility"/>
    <property type="evidence" value="ECO:0007669"/>
    <property type="project" value="TreeGrafter"/>
</dbReference>
<dbReference type="Gene3D" id="3.30.70.270">
    <property type="match status" value="1"/>
</dbReference>
<proteinExistence type="predicted"/>
<evidence type="ECO:0000259" key="5">
    <source>
        <dbReference type="PROSITE" id="PS50042"/>
    </source>
</evidence>
<evidence type="ECO:0000256" key="3">
    <source>
        <dbReference type="ARBA" id="ARBA00012528"/>
    </source>
</evidence>
<feature type="domain" description="GGDEF" evidence="6">
    <location>
        <begin position="180"/>
        <end position="311"/>
    </location>
</feature>
<dbReference type="InterPro" id="IPR050469">
    <property type="entry name" value="Diguanylate_Cyclase"/>
</dbReference>
<dbReference type="CDD" id="cd01949">
    <property type="entry name" value="GGDEF"/>
    <property type="match status" value="1"/>
</dbReference>
<dbReference type="SMART" id="SM00267">
    <property type="entry name" value="GGDEF"/>
    <property type="match status" value="1"/>
</dbReference>
<evidence type="ECO:0000256" key="2">
    <source>
        <dbReference type="ARBA" id="ARBA00004533"/>
    </source>
</evidence>
<dbReference type="GO" id="GO:0052621">
    <property type="term" value="F:diguanylate cyclase activity"/>
    <property type="evidence" value="ECO:0007669"/>
    <property type="project" value="UniProtKB-EC"/>
</dbReference>
<comment type="catalytic activity">
    <reaction evidence="4">
        <text>2 GTP = 3',3'-c-di-GMP + 2 diphosphate</text>
        <dbReference type="Rhea" id="RHEA:24898"/>
        <dbReference type="ChEBI" id="CHEBI:33019"/>
        <dbReference type="ChEBI" id="CHEBI:37565"/>
        <dbReference type="ChEBI" id="CHEBI:58805"/>
        <dbReference type="EC" id="2.7.7.65"/>
    </reaction>
</comment>
<reference evidence="9" key="1">
    <citation type="submission" date="2014-03" db="EMBL/GenBank/DDBJ databases">
        <title>Complete genome of Pseudomonas balearica DSM 6083T, a sewage water isolate from an enrichment with 2-methylnaphthalene.</title>
        <authorList>
            <person name="Salva-Serra F."/>
            <person name="Jaen-Luchoro D."/>
            <person name="Busquets A."/>
            <person name="Pena A."/>
            <person name="Gomila M."/>
            <person name="Bosch R."/>
            <person name="Nogales B."/>
            <person name="Garcia-Valdes E."/>
            <person name="Lalucat J."/>
            <person name="Bennasar A."/>
        </authorList>
    </citation>
    <scope>NUCLEOTIDE SEQUENCE [LARGE SCALE GENOMIC DNA]</scope>
    <source>
        <strain evidence="9">DSM 6083</strain>
    </source>
</reference>
<dbReference type="KEGG" id="pbm:CL52_15525"/>
<dbReference type="InterPro" id="IPR014710">
    <property type="entry name" value="RmlC-like_jellyroll"/>
</dbReference>
<evidence type="ECO:0000313" key="9">
    <source>
        <dbReference type="Proteomes" id="UP000031271"/>
    </source>
</evidence>
<dbReference type="CDD" id="cd00038">
    <property type="entry name" value="CAP_ED"/>
    <property type="match status" value="1"/>
</dbReference>
<organism evidence="7 9">
    <name type="scientific">Stutzerimonas balearica DSM 6083</name>
    <dbReference type="NCBI Taxonomy" id="1123016"/>
    <lineage>
        <taxon>Bacteria</taxon>
        <taxon>Pseudomonadati</taxon>
        <taxon>Pseudomonadota</taxon>
        <taxon>Gammaproteobacteria</taxon>
        <taxon>Pseudomonadales</taxon>
        <taxon>Pseudomonadaceae</taxon>
        <taxon>Stutzerimonas</taxon>
    </lineage>
</organism>
<dbReference type="EMBL" id="CP007511">
    <property type="protein sequence ID" value="AJE16375.1"/>
    <property type="molecule type" value="Genomic_DNA"/>
</dbReference>